<comment type="similarity">
    <text evidence="1">Belongs to the AHA1 family.</text>
</comment>
<dbReference type="Pfam" id="PF08327">
    <property type="entry name" value="AHSA1"/>
    <property type="match status" value="1"/>
</dbReference>
<evidence type="ECO:0000313" key="4">
    <source>
        <dbReference type="Proteomes" id="UP000680348"/>
    </source>
</evidence>
<comment type="caution">
    <text evidence="3">The sequence shown here is derived from an EMBL/GenBank/DDBJ whole genome shotgun (WGS) entry which is preliminary data.</text>
</comment>
<accession>A0A942E934</accession>
<reference evidence="3" key="1">
    <citation type="submission" date="2021-04" db="EMBL/GenBank/DDBJ databases">
        <title>Pseudaminobacter soli sp. nov., isolated from paddy soil contaminated by heavy metals.</title>
        <authorList>
            <person name="Zhang K."/>
        </authorList>
    </citation>
    <scope>NUCLEOTIDE SEQUENCE</scope>
    <source>
        <strain evidence="3">19-2017</strain>
    </source>
</reference>
<evidence type="ECO:0000313" key="3">
    <source>
        <dbReference type="EMBL" id="MBS3650682.1"/>
    </source>
</evidence>
<evidence type="ECO:0000256" key="1">
    <source>
        <dbReference type="ARBA" id="ARBA00006817"/>
    </source>
</evidence>
<dbReference type="Gene3D" id="3.30.530.20">
    <property type="match status" value="1"/>
</dbReference>
<dbReference type="Proteomes" id="UP000680348">
    <property type="component" value="Unassembled WGS sequence"/>
</dbReference>
<dbReference type="AlphaFoldDB" id="A0A942E934"/>
<dbReference type="EMBL" id="JAGWCR010000010">
    <property type="protein sequence ID" value="MBS3650682.1"/>
    <property type="molecule type" value="Genomic_DNA"/>
</dbReference>
<dbReference type="InterPro" id="IPR023393">
    <property type="entry name" value="START-like_dom_sf"/>
</dbReference>
<protein>
    <submittedName>
        <fullName evidence="3">SRPBCC family protein</fullName>
    </submittedName>
</protein>
<keyword evidence="4" id="KW-1185">Reference proteome</keyword>
<feature type="domain" description="Activator of Hsp90 ATPase homologue 1/2-like C-terminal" evidence="2">
    <location>
        <begin position="18"/>
        <end position="149"/>
    </location>
</feature>
<gene>
    <name evidence="3" type="ORF">KEU06_18885</name>
</gene>
<dbReference type="RefSeq" id="WP_188256234.1">
    <property type="nucleotide sequence ID" value="NZ_JABVCF010000010.1"/>
</dbReference>
<dbReference type="InterPro" id="IPR013538">
    <property type="entry name" value="ASHA1/2-like_C"/>
</dbReference>
<dbReference type="CDD" id="cd08891">
    <property type="entry name" value="SRPBCC_CalC"/>
    <property type="match status" value="1"/>
</dbReference>
<proteinExistence type="inferred from homology"/>
<sequence>MTISIRPAPVRRSVTVPAPQERAFDVFTAQMGKWWPASHSIGSTSQKAVRMEPRSGGRWYEVGEDGKECDWGEVLEWNRPRRLVLAWRITADWRFDPELLTEVEVLFTPIEESRTRVDLEHRLLENYGDRAEAARNTLDSEGGWPLLVDLYAKTVAAG</sequence>
<organism evidence="3 4">
    <name type="scientific">Pseudaminobacter soli</name>
    <name type="common">ex Zhang et al. 2022</name>
    <dbReference type="NCBI Taxonomy" id="2831468"/>
    <lineage>
        <taxon>Bacteria</taxon>
        <taxon>Pseudomonadati</taxon>
        <taxon>Pseudomonadota</taxon>
        <taxon>Alphaproteobacteria</taxon>
        <taxon>Hyphomicrobiales</taxon>
        <taxon>Phyllobacteriaceae</taxon>
        <taxon>Pseudaminobacter</taxon>
    </lineage>
</organism>
<dbReference type="SUPFAM" id="SSF55961">
    <property type="entry name" value="Bet v1-like"/>
    <property type="match status" value="1"/>
</dbReference>
<evidence type="ECO:0000259" key="2">
    <source>
        <dbReference type="Pfam" id="PF08327"/>
    </source>
</evidence>
<name>A0A942E934_9HYPH</name>